<feature type="transmembrane region" description="Helical" evidence="1">
    <location>
        <begin position="41"/>
        <end position="70"/>
    </location>
</feature>
<dbReference type="AlphaFoldDB" id="A0A132B3Q7"/>
<evidence type="ECO:0000313" key="2">
    <source>
        <dbReference type="EMBL" id="KUJ06883.1"/>
    </source>
</evidence>
<gene>
    <name evidence="2" type="ORF">LY89DRAFT_692236</name>
</gene>
<dbReference type="InParanoid" id="A0A132B3Q7"/>
<organism evidence="2 3">
    <name type="scientific">Mollisia scopiformis</name>
    <name type="common">Conifer needle endophyte fungus</name>
    <name type="synonym">Phialocephala scopiformis</name>
    <dbReference type="NCBI Taxonomy" id="149040"/>
    <lineage>
        <taxon>Eukaryota</taxon>
        <taxon>Fungi</taxon>
        <taxon>Dikarya</taxon>
        <taxon>Ascomycota</taxon>
        <taxon>Pezizomycotina</taxon>
        <taxon>Leotiomycetes</taxon>
        <taxon>Helotiales</taxon>
        <taxon>Mollisiaceae</taxon>
        <taxon>Mollisia</taxon>
    </lineage>
</organism>
<accession>A0A132B3Q7</accession>
<protein>
    <submittedName>
        <fullName evidence="2">Uncharacterized protein</fullName>
    </submittedName>
</protein>
<name>A0A132B3Q7_MOLSC</name>
<sequence length="190" mass="21951">MALRIGWRQMTGKDLIEQQLRINEANAKGWEEPLPRTWGEVFGTISLALELFLCFFSVILGVFGYIIILYDHEGTSPKGLSNEGRDLICDIVGTLYPFYVARCVGVGIDFYFRCWEGLVFAKVERVLDYEGPCFGRMIFDLDYVDDDVKARHRKVLAIKEWVILVGRMVSPVLFFALYKIGWWTRFGLEN</sequence>
<dbReference type="RefSeq" id="XP_018061238.1">
    <property type="nucleotide sequence ID" value="XM_018216492.1"/>
</dbReference>
<feature type="transmembrane region" description="Helical" evidence="1">
    <location>
        <begin position="161"/>
        <end position="180"/>
    </location>
</feature>
<keyword evidence="1" id="KW-0812">Transmembrane</keyword>
<dbReference type="Proteomes" id="UP000070700">
    <property type="component" value="Unassembled WGS sequence"/>
</dbReference>
<dbReference type="EMBL" id="KQ947443">
    <property type="protein sequence ID" value="KUJ06883.1"/>
    <property type="molecule type" value="Genomic_DNA"/>
</dbReference>
<dbReference type="GeneID" id="28826218"/>
<dbReference type="KEGG" id="psco:LY89DRAFT_692236"/>
<keyword evidence="1" id="KW-1133">Transmembrane helix</keyword>
<reference evidence="2 3" key="1">
    <citation type="submission" date="2015-10" db="EMBL/GenBank/DDBJ databases">
        <title>Full genome of DAOMC 229536 Phialocephala scopiformis, a fungal endophyte of spruce producing the potent anti-insectan compound rugulosin.</title>
        <authorList>
            <consortium name="DOE Joint Genome Institute"/>
            <person name="Walker A.K."/>
            <person name="Frasz S.L."/>
            <person name="Seifert K.A."/>
            <person name="Miller J.D."/>
            <person name="Mondo S.J."/>
            <person name="Labutti K."/>
            <person name="Lipzen A."/>
            <person name="Dockter R."/>
            <person name="Kennedy M."/>
            <person name="Grigoriev I.V."/>
            <person name="Spatafora J.W."/>
        </authorList>
    </citation>
    <scope>NUCLEOTIDE SEQUENCE [LARGE SCALE GENOMIC DNA]</scope>
    <source>
        <strain evidence="2 3">CBS 120377</strain>
    </source>
</reference>
<keyword evidence="3" id="KW-1185">Reference proteome</keyword>
<keyword evidence="1" id="KW-0472">Membrane</keyword>
<evidence type="ECO:0000256" key="1">
    <source>
        <dbReference type="SAM" id="Phobius"/>
    </source>
</evidence>
<proteinExistence type="predicted"/>
<evidence type="ECO:0000313" key="3">
    <source>
        <dbReference type="Proteomes" id="UP000070700"/>
    </source>
</evidence>